<feature type="non-terminal residue" evidence="1">
    <location>
        <position position="1"/>
    </location>
</feature>
<protein>
    <recommendedName>
        <fullName evidence="2">Capsule polysaccharide biosynthesis protein</fullName>
    </recommendedName>
</protein>
<sequence>VFCNYINDVFRQKRRQKFIEKKFLKKFDRNDKFVIFFLAVDSESSTLIDAAFYINQIEVAKNIVRSLPIEYTLLVKEHPASGLRSWRKIDEYEELINSPNVIPIHHSSNTEELIKKSSLVISLSSSTSLDALFLGKPSLVFANTDYSMIPEVQKIDKIENLSKTINDALKIKVNPKNIEKYIQFVEYNSFEYNCPMHTLAMQKYVFGGSLLVDIEFSEEKMNEFFDKTKDEFDKLTRAYMKKI</sequence>
<dbReference type="Pfam" id="PF05159">
    <property type="entry name" value="Capsule_synth"/>
    <property type="match status" value="1"/>
</dbReference>
<dbReference type="Gene3D" id="3.40.50.12580">
    <property type="match status" value="1"/>
</dbReference>
<dbReference type="GO" id="GO:0015774">
    <property type="term" value="P:polysaccharide transport"/>
    <property type="evidence" value="ECO:0007669"/>
    <property type="project" value="InterPro"/>
</dbReference>
<dbReference type="SUPFAM" id="SSF53756">
    <property type="entry name" value="UDP-Glycosyltransferase/glycogen phosphorylase"/>
    <property type="match status" value="1"/>
</dbReference>
<proteinExistence type="predicted"/>
<dbReference type="InterPro" id="IPR007833">
    <property type="entry name" value="Capsule_polysaccharide_synth"/>
</dbReference>
<evidence type="ECO:0000313" key="1">
    <source>
        <dbReference type="EMBL" id="SVC48469.1"/>
    </source>
</evidence>
<dbReference type="InterPro" id="IPR043148">
    <property type="entry name" value="TagF_C"/>
</dbReference>
<name>A0A382MHZ8_9ZZZZ</name>
<dbReference type="EMBL" id="UINC01093780">
    <property type="protein sequence ID" value="SVC48469.1"/>
    <property type="molecule type" value="Genomic_DNA"/>
</dbReference>
<accession>A0A382MHZ8</accession>
<dbReference type="GO" id="GO:0000271">
    <property type="term" value="P:polysaccharide biosynthetic process"/>
    <property type="evidence" value="ECO:0007669"/>
    <property type="project" value="InterPro"/>
</dbReference>
<gene>
    <name evidence="1" type="ORF">METZ01_LOCUS301323</name>
</gene>
<dbReference type="AlphaFoldDB" id="A0A382MHZ8"/>
<reference evidence="1" key="1">
    <citation type="submission" date="2018-05" db="EMBL/GenBank/DDBJ databases">
        <authorList>
            <person name="Lanie J.A."/>
            <person name="Ng W.-L."/>
            <person name="Kazmierczak K.M."/>
            <person name="Andrzejewski T.M."/>
            <person name="Davidsen T.M."/>
            <person name="Wayne K.J."/>
            <person name="Tettelin H."/>
            <person name="Glass J.I."/>
            <person name="Rusch D."/>
            <person name="Podicherti R."/>
            <person name="Tsui H.-C.T."/>
            <person name="Winkler M.E."/>
        </authorList>
    </citation>
    <scope>NUCLEOTIDE SEQUENCE</scope>
</reference>
<organism evidence="1">
    <name type="scientific">marine metagenome</name>
    <dbReference type="NCBI Taxonomy" id="408172"/>
    <lineage>
        <taxon>unclassified sequences</taxon>
        <taxon>metagenomes</taxon>
        <taxon>ecological metagenomes</taxon>
    </lineage>
</organism>
<evidence type="ECO:0008006" key="2">
    <source>
        <dbReference type="Google" id="ProtNLM"/>
    </source>
</evidence>